<dbReference type="RefSeq" id="WP_117970314.1">
    <property type="nucleotide sequence ID" value="NZ_QSFD01000005.1"/>
</dbReference>
<proteinExistence type="predicted"/>
<protein>
    <submittedName>
        <fullName evidence="1">Uncharacterized protein</fullName>
    </submittedName>
</protein>
<sequence length="128" mass="14530">MKKIQVVLLESVGNIKFGITKQEVREKYAVKGEFIKNDFSNNLTDDLGFCHVYYNDEGKCEAVEIFNDVEVYIGEKLLFPTTYAVAKNVEKSLKQDDEGMISVDMSIGIYAPDGEMESILFGEKGYYE</sequence>
<dbReference type="Proteomes" id="UP000284779">
    <property type="component" value="Unassembled WGS sequence"/>
</dbReference>
<name>A0A413R8M3_9FIRM</name>
<evidence type="ECO:0000313" key="2">
    <source>
        <dbReference type="Proteomes" id="UP000284779"/>
    </source>
</evidence>
<comment type="caution">
    <text evidence="1">The sequence shown here is derived from an EMBL/GenBank/DDBJ whole genome shotgun (WGS) entry which is preliminary data.</text>
</comment>
<organism evidence="1 2">
    <name type="scientific">Eubacterium ventriosum</name>
    <dbReference type="NCBI Taxonomy" id="39496"/>
    <lineage>
        <taxon>Bacteria</taxon>
        <taxon>Bacillati</taxon>
        <taxon>Bacillota</taxon>
        <taxon>Clostridia</taxon>
        <taxon>Eubacteriales</taxon>
        <taxon>Eubacteriaceae</taxon>
        <taxon>Eubacterium</taxon>
    </lineage>
</organism>
<evidence type="ECO:0000313" key="1">
    <source>
        <dbReference type="EMBL" id="RHA18597.1"/>
    </source>
</evidence>
<keyword evidence="2" id="KW-1185">Reference proteome</keyword>
<reference evidence="1 2" key="1">
    <citation type="submission" date="2018-08" db="EMBL/GenBank/DDBJ databases">
        <title>A genome reference for cultivated species of the human gut microbiota.</title>
        <authorList>
            <person name="Zou Y."/>
            <person name="Xue W."/>
            <person name="Luo G."/>
        </authorList>
    </citation>
    <scope>NUCLEOTIDE SEQUENCE [LARGE SCALE GENOMIC DNA]</scope>
    <source>
        <strain evidence="1 2">AM44-11BH</strain>
    </source>
</reference>
<dbReference type="AlphaFoldDB" id="A0A413R8M3"/>
<accession>A0A413R8M3</accession>
<dbReference type="EMBL" id="QSFD01000005">
    <property type="protein sequence ID" value="RHA18597.1"/>
    <property type="molecule type" value="Genomic_DNA"/>
</dbReference>
<gene>
    <name evidence="1" type="ORF">DW944_05855</name>
</gene>